<keyword evidence="1" id="KW-0472">Membrane</keyword>
<gene>
    <name evidence="2" type="ORF">SAMN05421687_102161</name>
</gene>
<feature type="transmembrane region" description="Helical" evidence="1">
    <location>
        <begin position="34"/>
        <end position="56"/>
    </location>
</feature>
<sequence>MFVPPYIVIRLAALLLSITVFWTMREGSTAKRGIISKGVSLLTTFFVVFIGAKLVTTFPMVLEYPVAVLSYPSGTLEFYIGVGAMVIHAFRLAVTKDEFHEMAVLLSGAFFFYYIISIITMDDRPLAEIVVWFLIYIGTFLWKKYWSAVLEAGMLAAGLLSLDGAVLDWMGIPVDAGFYVIAAAGIFIIDRRVYRWRRM</sequence>
<feature type="transmembrane region" description="Helical" evidence="1">
    <location>
        <begin position="101"/>
        <end position="119"/>
    </location>
</feature>
<evidence type="ECO:0000256" key="1">
    <source>
        <dbReference type="SAM" id="Phobius"/>
    </source>
</evidence>
<dbReference type="EMBL" id="FTOC01000002">
    <property type="protein sequence ID" value="SIS40271.1"/>
    <property type="molecule type" value="Genomic_DNA"/>
</dbReference>
<evidence type="ECO:0000313" key="3">
    <source>
        <dbReference type="Proteomes" id="UP000187608"/>
    </source>
</evidence>
<protein>
    <submittedName>
        <fullName evidence="2">Uncharacterized protein</fullName>
    </submittedName>
</protein>
<feature type="transmembrane region" description="Helical" evidence="1">
    <location>
        <begin position="6"/>
        <end position="22"/>
    </location>
</feature>
<keyword evidence="1" id="KW-1133">Transmembrane helix</keyword>
<keyword evidence="3" id="KW-1185">Reference proteome</keyword>
<reference evidence="3" key="1">
    <citation type="submission" date="2017-01" db="EMBL/GenBank/DDBJ databases">
        <authorList>
            <person name="Varghese N."/>
            <person name="Submissions S."/>
        </authorList>
    </citation>
    <scope>NUCLEOTIDE SEQUENCE [LARGE SCALE GENOMIC DNA]</scope>
    <source>
        <strain evidence="3">DSM 23127</strain>
    </source>
</reference>
<accession>A0A1N7ITI0</accession>
<dbReference type="RefSeq" id="WP_076557071.1">
    <property type="nucleotide sequence ID" value="NZ_FTOC01000002.1"/>
</dbReference>
<keyword evidence="1" id="KW-0812">Transmembrane</keyword>
<dbReference type="AlphaFoldDB" id="A0A1N7ITI0"/>
<feature type="transmembrane region" description="Helical" evidence="1">
    <location>
        <begin position="76"/>
        <end position="94"/>
    </location>
</feature>
<organism evidence="2 3">
    <name type="scientific">Salimicrobium flavidum</name>
    <dbReference type="NCBI Taxonomy" id="570947"/>
    <lineage>
        <taxon>Bacteria</taxon>
        <taxon>Bacillati</taxon>
        <taxon>Bacillota</taxon>
        <taxon>Bacilli</taxon>
        <taxon>Bacillales</taxon>
        <taxon>Bacillaceae</taxon>
        <taxon>Salimicrobium</taxon>
    </lineage>
</organism>
<evidence type="ECO:0000313" key="2">
    <source>
        <dbReference type="EMBL" id="SIS40271.1"/>
    </source>
</evidence>
<dbReference type="STRING" id="570947.SAMN05421687_102161"/>
<dbReference type="OrthoDB" id="2969379at2"/>
<dbReference type="Proteomes" id="UP000187608">
    <property type="component" value="Unassembled WGS sequence"/>
</dbReference>
<name>A0A1N7ITI0_9BACI</name>
<proteinExistence type="predicted"/>
<feature type="transmembrane region" description="Helical" evidence="1">
    <location>
        <begin position="176"/>
        <end position="194"/>
    </location>
</feature>
<feature type="transmembrane region" description="Helical" evidence="1">
    <location>
        <begin position="125"/>
        <end position="142"/>
    </location>
</feature>